<evidence type="ECO:0000256" key="10">
    <source>
        <dbReference type="ARBA" id="ARBA00023136"/>
    </source>
</evidence>
<protein>
    <recommendedName>
        <fullName evidence="12 13">Protein-S-isoprenylcysteine O-methyltransferase</fullName>
        <ecNumber evidence="4 13">2.1.1.100</ecNumber>
    </recommendedName>
</protein>
<reference evidence="16" key="1">
    <citation type="submission" date="2013-03" db="EMBL/GenBank/DDBJ databases">
        <title>The Genome Sequence of Anopheles epiroticus epiroticus2.</title>
        <authorList>
            <consortium name="The Broad Institute Genomics Platform"/>
            <person name="Neafsey D.E."/>
            <person name="Howell P."/>
            <person name="Walker B."/>
            <person name="Young S.K."/>
            <person name="Zeng Q."/>
            <person name="Gargeya S."/>
            <person name="Fitzgerald M."/>
            <person name="Haas B."/>
            <person name="Abouelleil A."/>
            <person name="Allen A.W."/>
            <person name="Alvarado L."/>
            <person name="Arachchi H.M."/>
            <person name="Berlin A.M."/>
            <person name="Chapman S.B."/>
            <person name="Gainer-Dewar J."/>
            <person name="Goldberg J."/>
            <person name="Griggs A."/>
            <person name="Gujja S."/>
            <person name="Hansen M."/>
            <person name="Howarth C."/>
            <person name="Imamovic A."/>
            <person name="Ireland A."/>
            <person name="Larimer J."/>
            <person name="McCowan C."/>
            <person name="Murphy C."/>
            <person name="Pearson M."/>
            <person name="Poon T.W."/>
            <person name="Priest M."/>
            <person name="Roberts A."/>
            <person name="Saif S."/>
            <person name="Shea T."/>
            <person name="Sisk P."/>
            <person name="Sykes S."/>
            <person name="Wortman J."/>
            <person name="Nusbaum C."/>
            <person name="Birren B."/>
        </authorList>
    </citation>
    <scope>NUCLEOTIDE SEQUENCE [LARGE SCALE GENOMIC DNA]</scope>
    <source>
        <strain evidence="16">Epiroticus2</strain>
    </source>
</reference>
<evidence type="ECO:0000256" key="1">
    <source>
        <dbReference type="ARBA" id="ARBA00001450"/>
    </source>
</evidence>
<dbReference type="STRING" id="199890.A0A182P9K3"/>
<dbReference type="GO" id="GO:0004671">
    <property type="term" value="F:protein C-terminal S-isoprenylcysteine carboxyl O-methyltransferase activity"/>
    <property type="evidence" value="ECO:0007669"/>
    <property type="project" value="UniProtKB-EC"/>
</dbReference>
<dbReference type="Gene3D" id="1.20.120.1630">
    <property type="match status" value="1"/>
</dbReference>
<keyword evidence="5 13" id="KW-0489">Methyltransferase</keyword>
<dbReference type="GO" id="GO:0032259">
    <property type="term" value="P:methylation"/>
    <property type="evidence" value="ECO:0007669"/>
    <property type="project" value="UniProtKB-KW"/>
</dbReference>
<dbReference type="InterPro" id="IPR025770">
    <property type="entry name" value="PPMT_MeTrfase"/>
</dbReference>
<feature type="transmembrane region" description="Helical" evidence="13">
    <location>
        <begin position="218"/>
        <end position="241"/>
    </location>
</feature>
<keyword evidence="13" id="KW-0256">Endoplasmic reticulum</keyword>
<dbReference type="Proteomes" id="UP000075885">
    <property type="component" value="Unassembled WGS sequence"/>
</dbReference>
<keyword evidence="10 13" id="KW-0472">Membrane</keyword>
<evidence type="ECO:0000313" key="15">
    <source>
        <dbReference type="EnsemblMetazoa" id="AEPI003608-PA"/>
    </source>
</evidence>
<keyword evidence="7 13" id="KW-0949">S-adenosyl-L-methionine</keyword>
<accession>A0A182P9K3</accession>
<evidence type="ECO:0000256" key="4">
    <source>
        <dbReference type="ARBA" id="ARBA00012151"/>
    </source>
</evidence>
<evidence type="ECO:0000256" key="7">
    <source>
        <dbReference type="ARBA" id="ARBA00022691"/>
    </source>
</evidence>
<proteinExistence type="inferred from homology"/>
<dbReference type="PROSITE" id="PS51564">
    <property type="entry name" value="SAM_ICMT"/>
    <property type="match status" value="1"/>
</dbReference>
<feature type="transmembrane region" description="Helical" evidence="13">
    <location>
        <begin position="12"/>
        <end position="32"/>
    </location>
</feature>
<reference evidence="15" key="2">
    <citation type="submission" date="2020-05" db="UniProtKB">
        <authorList>
            <consortium name="EnsemblMetazoa"/>
        </authorList>
    </citation>
    <scope>IDENTIFICATION</scope>
    <source>
        <strain evidence="15">Epiroticus2</strain>
    </source>
</reference>
<dbReference type="EC" id="2.1.1.100" evidence="4 13"/>
<comment type="catalytic activity">
    <reaction evidence="1 13">
        <text>[protein]-C-terminal S-[(2E,6E)-farnesyl]-L-cysteine + S-adenosyl-L-methionine = [protein]-C-terminal S-[(2E,6E)-farnesyl]-L-cysteine methyl ester + S-adenosyl-L-homocysteine</text>
        <dbReference type="Rhea" id="RHEA:21672"/>
        <dbReference type="Rhea" id="RHEA-COMP:12125"/>
        <dbReference type="Rhea" id="RHEA-COMP:12126"/>
        <dbReference type="ChEBI" id="CHEBI:57856"/>
        <dbReference type="ChEBI" id="CHEBI:59789"/>
        <dbReference type="ChEBI" id="CHEBI:90510"/>
        <dbReference type="ChEBI" id="CHEBI:90511"/>
        <dbReference type="EC" id="2.1.1.100"/>
    </reaction>
</comment>
<comment type="subcellular location">
    <subcellularLocation>
        <location evidence="13">Endoplasmic reticulum membrane</location>
        <topology evidence="13">Multi-pass membrane protein</topology>
    </subcellularLocation>
    <subcellularLocation>
        <location evidence="2">Membrane</location>
        <topology evidence="2">Multi-pass membrane protein</topology>
    </subcellularLocation>
</comment>
<comment type="function">
    <text evidence="11">Catalyzes the post-translational methylation of isoprenylated C-terminal cysteine residues.</text>
</comment>
<evidence type="ECO:0000256" key="9">
    <source>
        <dbReference type="ARBA" id="ARBA00022989"/>
    </source>
</evidence>
<comment type="similarity">
    <text evidence="3 13">Belongs to the class VI-like SAM-binding methyltransferase superfamily. Isoprenylcysteine carboxyl methyltransferase family.</text>
</comment>
<dbReference type="GO" id="GO:0005789">
    <property type="term" value="C:endoplasmic reticulum membrane"/>
    <property type="evidence" value="ECO:0007669"/>
    <property type="project" value="UniProtKB-SubCell"/>
</dbReference>
<evidence type="ECO:0000313" key="16">
    <source>
        <dbReference type="Proteomes" id="UP000075885"/>
    </source>
</evidence>
<feature type="region of interest" description="Disordered" evidence="14">
    <location>
        <begin position="334"/>
        <end position="368"/>
    </location>
</feature>
<keyword evidence="6" id="KW-0808">Transferase</keyword>
<evidence type="ECO:0000256" key="5">
    <source>
        <dbReference type="ARBA" id="ARBA00022603"/>
    </source>
</evidence>
<keyword evidence="8 13" id="KW-0812">Transmembrane</keyword>
<dbReference type="PANTHER" id="PTHR12714:SF9">
    <property type="entry name" value="PROTEIN-S-ISOPRENYLCYSTEINE O-METHYLTRANSFERASE"/>
    <property type="match status" value="1"/>
</dbReference>
<feature type="compositionally biased region" description="Acidic residues" evidence="14">
    <location>
        <begin position="358"/>
        <end position="368"/>
    </location>
</feature>
<feature type="transmembrane region" description="Helical" evidence="13">
    <location>
        <begin position="68"/>
        <end position="89"/>
    </location>
</feature>
<dbReference type="EnsemblMetazoa" id="AEPI003608-RA">
    <property type="protein sequence ID" value="AEPI003608-PA"/>
    <property type="gene ID" value="AEPI003608"/>
</dbReference>
<dbReference type="VEuPathDB" id="VectorBase:AEPI003608"/>
<feature type="transmembrane region" description="Helical" evidence="13">
    <location>
        <begin position="38"/>
        <end position="56"/>
    </location>
</feature>
<evidence type="ECO:0000256" key="8">
    <source>
        <dbReference type="ARBA" id="ARBA00022692"/>
    </source>
</evidence>
<keyword evidence="16" id="KW-1185">Reference proteome</keyword>
<evidence type="ECO:0000256" key="13">
    <source>
        <dbReference type="RuleBase" id="RU362022"/>
    </source>
</evidence>
<evidence type="ECO:0000256" key="6">
    <source>
        <dbReference type="ARBA" id="ARBA00022679"/>
    </source>
</evidence>
<dbReference type="InterPro" id="IPR007269">
    <property type="entry name" value="ICMT_MeTrfase"/>
</dbReference>
<keyword evidence="9 13" id="KW-1133">Transmembrane helix</keyword>
<dbReference type="AlphaFoldDB" id="A0A182P9K3"/>
<evidence type="ECO:0000256" key="12">
    <source>
        <dbReference type="ARBA" id="ARBA00023656"/>
    </source>
</evidence>
<sequence>MTIMLCYEGRVSLYCFLGGMASLLVFYGAEAFLHEESVWTKVALSVGYYISLNVIIRIRYNPRDYQIAVRAAFLGTVLSAGIVVFLYAQDQYKSFGIYATLMALFHYTEYLGIAICNPKTLSPDSFILNHSVHYALAAAASWIEYFVEVHYFPEMKTYKSVWTAGLLLCLAGESLRKVAMITASKNFSHIVQFERHNEHELVTHGVYGWMRHPSYVGWFYWSIGTQITLANPVCFVIYAIASWKFFHDRILMEEITLLNFFGEEYIQYQERVSSGLPYIRGFRHDPECEDQTGFHTDKNDETDEREGTGTVRRSFEDNNERHVMEMAKVDVDRRRSIGSSGGGIEHSRNRRYSGTYDNCDDQDASSLV</sequence>
<dbReference type="Pfam" id="PF04140">
    <property type="entry name" value="ICMT"/>
    <property type="match status" value="1"/>
</dbReference>
<feature type="transmembrane region" description="Helical" evidence="13">
    <location>
        <begin position="95"/>
        <end position="115"/>
    </location>
</feature>
<evidence type="ECO:0000256" key="2">
    <source>
        <dbReference type="ARBA" id="ARBA00004141"/>
    </source>
</evidence>
<evidence type="ECO:0000256" key="11">
    <source>
        <dbReference type="ARBA" id="ARBA00023572"/>
    </source>
</evidence>
<name>A0A182P9K3_9DIPT</name>
<evidence type="ECO:0000256" key="14">
    <source>
        <dbReference type="SAM" id="MobiDB-lite"/>
    </source>
</evidence>
<feature type="region of interest" description="Disordered" evidence="14">
    <location>
        <begin position="287"/>
        <end position="312"/>
    </location>
</feature>
<dbReference type="PANTHER" id="PTHR12714">
    <property type="entry name" value="PROTEIN-S ISOPRENYLCYSTEINE O-METHYLTRANSFERASE"/>
    <property type="match status" value="1"/>
</dbReference>
<organism evidence="15 16">
    <name type="scientific">Anopheles epiroticus</name>
    <dbReference type="NCBI Taxonomy" id="199890"/>
    <lineage>
        <taxon>Eukaryota</taxon>
        <taxon>Metazoa</taxon>
        <taxon>Ecdysozoa</taxon>
        <taxon>Arthropoda</taxon>
        <taxon>Hexapoda</taxon>
        <taxon>Insecta</taxon>
        <taxon>Pterygota</taxon>
        <taxon>Neoptera</taxon>
        <taxon>Endopterygota</taxon>
        <taxon>Diptera</taxon>
        <taxon>Nematocera</taxon>
        <taxon>Culicoidea</taxon>
        <taxon>Culicidae</taxon>
        <taxon>Anophelinae</taxon>
        <taxon>Anopheles</taxon>
    </lineage>
</organism>
<evidence type="ECO:0000256" key="3">
    <source>
        <dbReference type="ARBA" id="ARBA00009140"/>
    </source>
</evidence>